<proteinExistence type="inferred from homology"/>
<dbReference type="GO" id="GO:0042301">
    <property type="term" value="F:phosphate ion binding"/>
    <property type="evidence" value="ECO:0007669"/>
    <property type="project" value="UniProtKB-UniRule"/>
</dbReference>
<comment type="function">
    <text evidence="4">Involved in the system for phosphate transport across the cytoplasmic membrane.</text>
</comment>
<sequence length="271" mass="28561">MNLAKTLVLTCAALGLSVAAHAQDIVVNGSTTVLPVMQKAAESFMAANPDIKLVISGGGSGNGIKALGEKQCDVAMSSRDIKDKERAAAEKKGVKPVRIPVAVDAIVPVVNPENPVKDLSLEQLSAIYAGKVRNWKELGGQDAPIVVISRDTSSGTFESWQELVMKKERVTPAALMQASNGTVVQAVAKNKNALGYIGLGYLDKSVKGLTVGKVTANAKTALDGEWPIARELYIFTDGEPKGGVKKLVDYLLAADKGQKDVLAVGYVPLQH</sequence>
<evidence type="ECO:0000256" key="4">
    <source>
        <dbReference type="RuleBase" id="RU367119"/>
    </source>
</evidence>
<evidence type="ECO:0000256" key="3">
    <source>
        <dbReference type="ARBA" id="ARBA00022729"/>
    </source>
</evidence>
<dbReference type="PANTHER" id="PTHR30570">
    <property type="entry name" value="PERIPLASMIC PHOSPHATE BINDING COMPONENT OF PHOSPHATE ABC TRANSPORTER"/>
    <property type="match status" value="1"/>
</dbReference>
<dbReference type="InterPro" id="IPR024370">
    <property type="entry name" value="PBP_domain"/>
</dbReference>
<evidence type="ECO:0000313" key="6">
    <source>
        <dbReference type="EMBL" id="SFV73283.1"/>
    </source>
</evidence>
<organism evidence="6 7">
    <name type="scientific">Desulfovibrio piger</name>
    <dbReference type="NCBI Taxonomy" id="901"/>
    <lineage>
        <taxon>Bacteria</taxon>
        <taxon>Pseudomonadati</taxon>
        <taxon>Thermodesulfobacteriota</taxon>
        <taxon>Desulfovibrionia</taxon>
        <taxon>Desulfovibrionales</taxon>
        <taxon>Desulfovibrionaceae</taxon>
        <taxon>Desulfovibrio</taxon>
    </lineage>
</organism>
<protein>
    <recommendedName>
        <fullName evidence="4">Phosphate-binding protein</fullName>
    </recommendedName>
</protein>
<evidence type="ECO:0000259" key="5">
    <source>
        <dbReference type="Pfam" id="PF12849"/>
    </source>
</evidence>
<evidence type="ECO:0000256" key="1">
    <source>
        <dbReference type="ARBA" id="ARBA00008725"/>
    </source>
</evidence>
<evidence type="ECO:0000313" key="7">
    <source>
        <dbReference type="Proteomes" id="UP000186323"/>
    </source>
</evidence>
<comment type="similarity">
    <text evidence="1 4">Belongs to the PstS family.</text>
</comment>
<dbReference type="PANTHER" id="PTHR30570:SF1">
    <property type="entry name" value="PHOSPHATE-BINDING PROTEIN PSTS"/>
    <property type="match status" value="1"/>
</dbReference>
<dbReference type="SUPFAM" id="SSF53850">
    <property type="entry name" value="Periplasmic binding protein-like II"/>
    <property type="match status" value="1"/>
</dbReference>
<dbReference type="Gene3D" id="3.40.190.10">
    <property type="entry name" value="Periplasmic binding protein-like II"/>
    <property type="match status" value="2"/>
</dbReference>
<feature type="signal peptide" evidence="4">
    <location>
        <begin position="1"/>
        <end position="22"/>
    </location>
</feature>
<dbReference type="OrthoDB" id="9783488at2"/>
<gene>
    <name evidence="6" type="ORF">DESPIGER_1438</name>
</gene>
<dbReference type="RefSeq" id="WP_072334859.1">
    <property type="nucleotide sequence ID" value="NZ_CALJDE010000010.1"/>
</dbReference>
<dbReference type="KEGG" id="dpg:DESPIGER_1438"/>
<dbReference type="CDD" id="cd13566">
    <property type="entry name" value="PBP2_phosphate"/>
    <property type="match status" value="1"/>
</dbReference>
<dbReference type="AlphaFoldDB" id="A0A1K1LF03"/>
<reference evidence="7" key="1">
    <citation type="submission" date="2016-10" db="EMBL/GenBank/DDBJ databases">
        <authorList>
            <person name="Wegmann U."/>
        </authorList>
    </citation>
    <scope>NUCLEOTIDE SEQUENCE [LARGE SCALE GENOMIC DNA]</scope>
</reference>
<dbReference type="InterPro" id="IPR050811">
    <property type="entry name" value="Phosphate_ABC_transporter"/>
</dbReference>
<dbReference type="InterPro" id="IPR011862">
    <property type="entry name" value="Phos-bd"/>
</dbReference>
<dbReference type="EMBL" id="LT630450">
    <property type="protein sequence ID" value="SFV73283.1"/>
    <property type="molecule type" value="Genomic_DNA"/>
</dbReference>
<dbReference type="Pfam" id="PF12849">
    <property type="entry name" value="PBP_like_2"/>
    <property type="match status" value="1"/>
</dbReference>
<dbReference type="Proteomes" id="UP000186323">
    <property type="component" value="Chromosome I"/>
</dbReference>
<dbReference type="NCBIfam" id="TIGR02136">
    <property type="entry name" value="ptsS_2"/>
    <property type="match status" value="1"/>
</dbReference>
<keyword evidence="7" id="KW-1185">Reference proteome</keyword>
<name>A0A1K1LF03_9BACT</name>
<feature type="domain" description="PBP" evidence="5">
    <location>
        <begin position="22"/>
        <end position="253"/>
    </location>
</feature>
<keyword evidence="2 4" id="KW-0813">Transport</keyword>
<keyword evidence="3 4" id="KW-0732">Signal</keyword>
<dbReference type="GO" id="GO:0006817">
    <property type="term" value="P:phosphate ion transport"/>
    <property type="evidence" value="ECO:0007669"/>
    <property type="project" value="UniProtKB-UniRule"/>
</dbReference>
<keyword evidence="4" id="KW-0592">Phosphate transport</keyword>
<accession>A0A1K1LF03</accession>
<evidence type="ECO:0000256" key="2">
    <source>
        <dbReference type="ARBA" id="ARBA00022448"/>
    </source>
</evidence>
<feature type="chain" id="PRO_5027162635" description="Phosphate-binding protein" evidence="4">
    <location>
        <begin position="23"/>
        <end position="271"/>
    </location>
</feature>